<dbReference type="EMBL" id="JAXIOK010000012">
    <property type="protein sequence ID" value="KAK4758945.1"/>
    <property type="molecule type" value="Genomic_DNA"/>
</dbReference>
<feature type="region of interest" description="Disordered" evidence="1">
    <location>
        <begin position="222"/>
        <end position="241"/>
    </location>
</feature>
<sequence length="282" mass="30633">MMSGAIDQQPLMGDFYSTQEGRPAEQELPYRHQETDQEDDQANATCIESLSALSFHSNLGCLSSPATDSLANIVKTGSGTKRSLPFTAPGSGAAAIPATTNARTSKKQLPIDIDLALSGFSKISLPPYHLEGMAVPVSSSNPRTPSPVKGSISKLVPQTLVPAPSSLPPLPLRRTISDPTPASVYKVDENLNSQKRLKMMSRQLKEMSECWDRVLREQEEEEACRDQINNATKDDEGGGEDENKELVSVEVVGKCLSLNFSCHCGKGYQILLSGRNCYYKLV</sequence>
<feature type="region of interest" description="Disordered" evidence="1">
    <location>
        <begin position="1"/>
        <end position="41"/>
    </location>
</feature>
<comment type="caution">
    <text evidence="2">The sequence shown here is derived from an EMBL/GenBank/DDBJ whole genome shotgun (WGS) entry which is preliminary data.</text>
</comment>
<evidence type="ECO:0000313" key="3">
    <source>
        <dbReference type="Proteomes" id="UP001345219"/>
    </source>
</evidence>
<evidence type="ECO:0000313" key="2">
    <source>
        <dbReference type="EMBL" id="KAK4758945.1"/>
    </source>
</evidence>
<proteinExistence type="predicted"/>
<evidence type="ECO:0000256" key="1">
    <source>
        <dbReference type="SAM" id="MobiDB-lite"/>
    </source>
</evidence>
<dbReference type="AlphaFoldDB" id="A0AAN7Q8I7"/>
<organism evidence="2 3">
    <name type="scientific">Trapa incisa</name>
    <dbReference type="NCBI Taxonomy" id="236973"/>
    <lineage>
        <taxon>Eukaryota</taxon>
        <taxon>Viridiplantae</taxon>
        <taxon>Streptophyta</taxon>
        <taxon>Embryophyta</taxon>
        <taxon>Tracheophyta</taxon>
        <taxon>Spermatophyta</taxon>
        <taxon>Magnoliopsida</taxon>
        <taxon>eudicotyledons</taxon>
        <taxon>Gunneridae</taxon>
        <taxon>Pentapetalae</taxon>
        <taxon>rosids</taxon>
        <taxon>malvids</taxon>
        <taxon>Myrtales</taxon>
        <taxon>Lythraceae</taxon>
        <taxon>Trapa</taxon>
    </lineage>
</organism>
<reference evidence="2 3" key="1">
    <citation type="journal article" date="2023" name="Hortic Res">
        <title>Pangenome of water caltrop reveals structural variations and asymmetric subgenome divergence after allopolyploidization.</title>
        <authorList>
            <person name="Zhang X."/>
            <person name="Chen Y."/>
            <person name="Wang L."/>
            <person name="Yuan Y."/>
            <person name="Fang M."/>
            <person name="Shi L."/>
            <person name="Lu R."/>
            <person name="Comes H.P."/>
            <person name="Ma Y."/>
            <person name="Chen Y."/>
            <person name="Huang G."/>
            <person name="Zhou Y."/>
            <person name="Zheng Z."/>
            <person name="Qiu Y."/>
        </authorList>
    </citation>
    <scope>NUCLEOTIDE SEQUENCE [LARGE SCALE GENOMIC DNA]</scope>
    <source>
        <tissue evidence="2">Roots</tissue>
    </source>
</reference>
<accession>A0AAN7Q8I7</accession>
<keyword evidence="3" id="KW-1185">Reference proteome</keyword>
<name>A0AAN7Q8I7_9MYRT</name>
<feature type="compositionally biased region" description="Basic and acidic residues" evidence="1">
    <location>
        <begin position="22"/>
        <end position="35"/>
    </location>
</feature>
<dbReference type="Proteomes" id="UP001345219">
    <property type="component" value="Chromosome 15"/>
</dbReference>
<protein>
    <submittedName>
        <fullName evidence="2">Uncharacterized protein</fullName>
    </submittedName>
</protein>
<gene>
    <name evidence="2" type="ORF">SAY87_020246</name>
</gene>